<proteinExistence type="predicted"/>
<keyword evidence="1" id="KW-0732">Signal</keyword>
<feature type="signal peptide" evidence="1">
    <location>
        <begin position="1"/>
        <end position="34"/>
    </location>
</feature>
<organism evidence="2 3">
    <name type="scientific">Hondaea fermentalgiana</name>
    <dbReference type="NCBI Taxonomy" id="2315210"/>
    <lineage>
        <taxon>Eukaryota</taxon>
        <taxon>Sar</taxon>
        <taxon>Stramenopiles</taxon>
        <taxon>Bigyra</taxon>
        <taxon>Labyrinthulomycetes</taxon>
        <taxon>Thraustochytrida</taxon>
        <taxon>Thraustochytriidae</taxon>
        <taxon>Hondaea</taxon>
    </lineage>
</organism>
<feature type="chain" id="PRO_5015352303" description="VWFA domain-containing protein" evidence="1">
    <location>
        <begin position="35"/>
        <end position="342"/>
    </location>
</feature>
<comment type="caution">
    <text evidence="2">The sequence shown here is derived from an EMBL/GenBank/DDBJ whole genome shotgun (WGS) entry which is preliminary data.</text>
</comment>
<dbReference type="InParanoid" id="A0A2R5G7D6"/>
<reference evidence="2 3" key="1">
    <citation type="submission" date="2017-12" db="EMBL/GenBank/DDBJ databases">
        <title>Sequencing, de novo assembly and annotation of complete genome of a new Thraustochytrid species, strain FCC1311.</title>
        <authorList>
            <person name="Sedici K."/>
            <person name="Godart F."/>
            <person name="Aiese Cigliano R."/>
            <person name="Sanseverino W."/>
            <person name="Barakat M."/>
            <person name="Ortet P."/>
            <person name="Marechal E."/>
            <person name="Cagnac O."/>
            <person name="Amato A."/>
        </authorList>
    </citation>
    <scope>NUCLEOTIDE SEQUENCE [LARGE SCALE GENOMIC DNA]</scope>
</reference>
<evidence type="ECO:0000313" key="2">
    <source>
        <dbReference type="EMBL" id="GBG26910.1"/>
    </source>
</evidence>
<evidence type="ECO:0000256" key="1">
    <source>
        <dbReference type="SAM" id="SignalP"/>
    </source>
</evidence>
<gene>
    <name evidence="2" type="ORF">FCC1311_031332</name>
</gene>
<sequence length="342" mass="36522">MLAARRRRGRSLAVTAGLVLAALVQLAAPTSVAAAPVTSYQAVAGQNWTGFCSDKNFNTLPFYSKEVVSYEGAQQGFDICYATFGSKFIGFSWYAKQTYAVACYFDPQDIPALPDGWASGRYDGEAEAPIAGAWFEPGVTCYSIRAVSNCSARVVAAVDRTFAAANSSAAIALAQSAYGLAGSVVSALPIGKNVSMGLVDLDRKSIHWRVKLDTLISEEKAKLVDKVTQAQSSLDASSWSSNTRFQPLLKGVSNKLASDSNIPSYLLLVSDGLLHDAESWVNLSNLKQGMIRRLGDTAPQILCLQMSGAETTPYFEAVCDKIFYEGVTEDLVAAIASTICNA</sequence>
<evidence type="ECO:0008006" key="4">
    <source>
        <dbReference type="Google" id="ProtNLM"/>
    </source>
</evidence>
<dbReference type="EMBL" id="BEYU01000025">
    <property type="protein sequence ID" value="GBG26910.1"/>
    <property type="molecule type" value="Genomic_DNA"/>
</dbReference>
<dbReference type="Proteomes" id="UP000241890">
    <property type="component" value="Unassembled WGS sequence"/>
</dbReference>
<evidence type="ECO:0000313" key="3">
    <source>
        <dbReference type="Proteomes" id="UP000241890"/>
    </source>
</evidence>
<dbReference type="AlphaFoldDB" id="A0A2R5G7D6"/>
<protein>
    <recommendedName>
        <fullName evidence="4">VWFA domain-containing protein</fullName>
    </recommendedName>
</protein>
<accession>A0A2R5G7D6</accession>
<name>A0A2R5G7D6_9STRA</name>
<keyword evidence="3" id="KW-1185">Reference proteome</keyword>